<evidence type="ECO:0000256" key="3">
    <source>
        <dbReference type="ARBA" id="ARBA00004170"/>
    </source>
</evidence>
<dbReference type="PANTHER" id="PTHR13832">
    <property type="entry name" value="PROTEIN PHOSPHATASE 2C"/>
    <property type="match status" value="1"/>
</dbReference>
<keyword evidence="8" id="KW-0460">Magnesium</keyword>
<organism evidence="17 18">
    <name type="scientific">Paramecium primaurelia</name>
    <dbReference type="NCBI Taxonomy" id="5886"/>
    <lineage>
        <taxon>Eukaryota</taxon>
        <taxon>Sar</taxon>
        <taxon>Alveolata</taxon>
        <taxon>Ciliophora</taxon>
        <taxon>Intramacronucleata</taxon>
        <taxon>Oligohymenophorea</taxon>
        <taxon>Peniculida</taxon>
        <taxon>Parameciidae</taxon>
        <taxon>Paramecium</taxon>
    </lineage>
</organism>
<proteinExistence type="inferred from homology"/>
<keyword evidence="7 14" id="KW-0378">Hydrolase</keyword>
<comment type="cofactor">
    <cofactor evidence="2">
        <name>Mg(2+)</name>
        <dbReference type="ChEBI" id="CHEBI:18420"/>
    </cofactor>
</comment>
<dbReference type="PROSITE" id="PS01032">
    <property type="entry name" value="PPM_1"/>
    <property type="match status" value="1"/>
</dbReference>
<dbReference type="AlphaFoldDB" id="A0A8S1MKD1"/>
<evidence type="ECO:0000256" key="4">
    <source>
        <dbReference type="ARBA" id="ARBA00006702"/>
    </source>
</evidence>
<dbReference type="SMART" id="SM00332">
    <property type="entry name" value="PP2Cc"/>
    <property type="match status" value="1"/>
</dbReference>
<dbReference type="Pfam" id="PF00481">
    <property type="entry name" value="PP2C"/>
    <property type="match status" value="1"/>
</dbReference>
<reference evidence="17" key="1">
    <citation type="submission" date="2021-01" db="EMBL/GenBank/DDBJ databases">
        <authorList>
            <consortium name="Genoscope - CEA"/>
            <person name="William W."/>
        </authorList>
    </citation>
    <scope>NUCLEOTIDE SEQUENCE</scope>
</reference>
<dbReference type="OMA" id="MQGYRMT"/>
<accession>A0A8S1MKD1</accession>
<evidence type="ECO:0000313" key="18">
    <source>
        <dbReference type="Proteomes" id="UP000688137"/>
    </source>
</evidence>
<comment type="cofactor">
    <cofactor evidence="1">
        <name>Mn(2+)</name>
        <dbReference type="ChEBI" id="CHEBI:29035"/>
    </cofactor>
</comment>
<dbReference type="GO" id="GO:0046872">
    <property type="term" value="F:metal ion binding"/>
    <property type="evidence" value="ECO:0007669"/>
    <property type="project" value="UniProtKB-KW"/>
</dbReference>
<dbReference type="EMBL" id="CAJJDM010000060">
    <property type="protein sequence ID" value="CAD8077883.1"/>
    <property type="molecule type" value="Genomic_DNA"/>
</dbReference>
<name>A0A8S1MKD1_PARPR</name>
<dbReference type="GO" id="GO:0016020">
    <property type="term" value="C:membrane"/>
    <property type="evidence" value="ECO:0007669"/>
    <property type="project" value="UniProtKB-SubCell"/>
</dbReference>
<keyword evidence="9 14" id="KW-0904">Protein phosphatase</keyword>
<sequence>MGPYLSQPNKNKSTTSGEGKSIIFAASEMQGWRNTMEDAHIHVCDLQPDLSIFGVFDGHGGKEVALFVERHFIEELQKNKNFKDQKFEDALRETFLKMDDLLLTPEGQKEINSIKGGDDDVSYAGCTANVALFYKNTLYVANAGDSRSVLCRENKNYDMSVDHKPDNYEEKQRIERAGGFVSDGRVNGNLNLSRALGDLEYKRDSKLRANEQLIIALPDIKKVELIPQDKFLLMGCDGVFETLDHADLLKFINQKLGNQAVTPQLLGRVAEDLLDNLIAPDTSVGTGCDNMTTLIIYLKGK</sequence>
<evidence type="ECO:0000259" key="16">
    <source>
        <dbReference type="PROSITE" id="PS51746"/>
    </source>
</evidence>
<comment type="catalytic activity">
    <reaction evidence="12">
        <text>O-phospho-L-seryl-[protein] + H2O = L-seryl-[protein] + phosphate</text>
        <dbReference type="Rhea" id="RHEA:20629"/>
        <dbReference type="Rhea" id="RHEA-COMP:9863"/>
        <dbReference type="Rhea" id="RHEA-COMP:11604"/>
        <dbReference type="ChEBI" id="CHEBI:15377"/>
        <dbReference type="ChEBI" id="CHEBI:29999"/>
        <dbReference type="ChEBI" id="CHEBI:43474"/>
        <dbReference type="ChEBI" id="CHEBI:83421"/>
        <dbReference type="EC" id="3.1.3.16"/>
    </reaction>
</comment>
<evidence type="ECO:0000256" key="12">
    <source>
        <dbReference type="ARBA" id="ARBA00047761"/>
    </source>
</evidence>
<evidence type="ECO:0000256" key="1">
    <source>
        <dbReference type="ARBA" id="ARBA00001936"/>
    </source>
</evidence>
<feature type="domain" description="PPM-type phosphatase" evidence="16">
    <location>
        <begin position="23"/>
        <end position="298"/>
    </location>
</feature>
<evidence type="ECO:0000313" key="17">
    <source>
        <dbReference type="EMBL" id="CAD8077883.1"/>
    </source>
</evidence>
<evidence type="ECO:0000256" key="2">
    <source>
        <dbReference type="ARBA" id="ARBA00001946"/>
    </source>
</evidence>
<dbReference type="InterPro" id="IPR001932">
    <property type="entry name" value="PPM-type_phosphatase-like_dom"/>
</dbReference>
<evidence type="ECO:0000256" key="9">
    <source>
        <dbReference type="ARBA" id="ARBA00022912"/>
    </source>
</evidence>
<comment type="subcellular location">
    <subcellularLocation>
        <location evidence="3">Membrane</location>
        <topology evidence="3">Peripheral membrane protein</topology>
    </subcellularLocation>
</comment>
<evidence type="ECO:0000256" key="13">
    <source>
        <dbReference type="ARBA" id="ARBA00048336"/>
    </source>
</evidence>
<protein>
    <recommendedName>
        <fullName evidence="5">protein-serine/threonine phosphatase</fullName>
        <ecNumber evidence="5">3.1.3.16</ecNumber>
    </recommendedName>
</protein>
<dbReference type="EC" id="3.1.3.16" evidence="5"/>
<feature type="region of interest" description="Disordered" evidence="15">
    <location>
        <begin position="1"/>
        <end position="20"/>
    </location>
</feature>
<dbReference type="PROSITE" id="PS51746">
    <property type="entry name" value="PPM_2"/>
    <property type="match status" value="1"/>
</dbReference>
<dbReference type="InterPro" id="IPR015655">
    <property type="entry name" value="PP2C"/>
</dbReference>
<dbReference type="CDD" id="cd00143">
    <property type="entry name" value="PP2Cc"/>
    <property type="match status" value="1"/>
</dbReference>
<comment type="catalytic activity">
    <reaction evidence="13">
        <text>O-phospho-L-threonyl-[protein] + H2O = L-threonyl-[protein] + phosphate</text>
        <dbReference type="Rhea" id="RHEA:47004"/>
        <dbReference type="Rhea" id="RHEA-COMP:11060"/>
        <dbReference type="Rhea" id="RHEA-COMP:11605"/>
        <dbReference type="ChEBI" id="CHEBI:15377"/>
        <dbReference type="ChEBI" id="CHEBI:30013"/>
        <dbReference type="ChEBI" id="CHEBI:43474"/>
        <dbReference type="ChEBI" id="CHEBI:61977"/>
        <dbReference type="EC" id="3.1.3.16"/>
    </reaction>
</comment>
<keyword evidence="18" id="KW-1185">Reference proteome</keyword>
<keyword evidence="6" id="KW-0479">Metal-binding</keyword>
<comment type="similarity">
    <text evidence="4 14">Belongs to the PP2C family.</text>
</comment>
<dbReference type="PANTHER" id="PTHR13832:SF803">
    <property type="entry name" value="PROTEIN PHOSPHATASE 1G"/>
    <property type="match status" value="1"/>
</dbReference>
<evidence type="ECO:0000256" key="7">
    <source>
        <dbReference type="ARBA" id="ARBA00022801"/>
    </source>
</evidence>
<keyword evidence="10" id="KW-0472">Membrane</keyword>
<evidence type="ECO:0000256" key="5">
    <source>
        <dbReference type="ARBA" id="ARBA00013081"/>
    </source>
</evidence>
<feature type="compositionally biased region" description="Polar residues" evidence="15">
    <location>
        <begin position="1"/>
        <end position="18"/>
    </location>
</feature>
<dbReference type="GO" id="GO:0004722">
    <property type="term" value="F:protein serine/threonine phosphatase activity"/>
    <property type="evidence" value="ECO:0007669"/>
    <property type="project" value="UniProtKB-EC"/>
</dbReference>
<keyword evidence="11" id="KW-0464">Manganese</keyword>
<evidence type="ECO:0000256" key="11">
    <source>
        <dbReference type="ARBA" id="ARBA00023211"/>
    </source>
</evidence>
<evidence type="ECO:0000256" key="10">
    <source>
        <dbReference type="ARBA" id="ARBA00023136"/>
    </source>
</evidence>
<evidence type="ECO:0000256" key="6">
    <source>
        <dbReference type="ARBA" id="ARBA00022723"/>
    </source>
</evidence>
<evidence type="ECO:0000256" key="14">
    <source>
        <dbReference type="RuleBase" id="RU003465"/>
    </source>
</evidence>
<dbReference type="Proteomes" id="UP000688137">
    <property type="component" value="Unassembled WGS sequence"/>
</dbReference>
<evidence type="ECO:0000256" key="8">
    <source>
        <dbReference type="ARBA" id="ARBA00022842"/>
    </source>
</evidence>
<gene>
    <name evidence="17" type="ORF">PPRIM_AZ9-3.1.T0590054</name>
</gene>
<evidence type="ECO:0000256" key="15">
    <source>
        <dbReference type="SAM" id="MobiDB-lite"/>
    </source>
</evidence>
<comment type="caution">
    <text evidence="17">The sequence shown here is derived from an EMBL/GenBank/DDBJ whole genome shotgun (WGS) entry which is preliminary data.</text>
</comment>
<dbReference type="InterPro" id="IPR000222">
    <property type="entry name" value="PP2C_BS"/>
</dbReference>
<dbReference type="FunFam" id="3.60.40.10:FF:000064">
    <property type="entry name" value="Protein phosphatase 2C 1"/>
    <property type="match status" value="1"/>
</dbReference>